<dbReference type="PROSITE" id="PS51471">
    <property type="entry name" value="FE2OG_OXY"/>
    <property type="match status" value="1"/>
</dbReference>
<evidence type="ECO:0000256" key="2">
    <source>
        <dbReference type="ARBA" id="ARBA00022723"/>
    </source>
</evidence>
<dbReference type="Gene3D" id="2.60.120.620">
    <property type="entry name" value="q2cbj1_9rhob like domain"/>
    <property type="match status" value="1"/>
</dbReference>
<dbReference type="PANTHER" id="PTHR10869">
    <property type="entry name" value="PROLYL 4-HYDROXYLASE ALPHA SUBUNIT"/>
    <property type="match status" value="1"/>
</dbReference>
<evidence type="ECO:0000256" key="4">
    <source>
        <dbReference type="ARBA" id="ARBA00023002"/>
    </source>
</evidence>
<keyword evidence="3" id="KW-0223">Dioxygenase</keyword>
<evidence type="ECO:0000259" key="6">
    <source>
        <dbReference type="PROSITE" id="PS51471"/>
    </source>
</evidence>
<dbReference type="GO" id="GO:0004656">
    <property type="term" value="F:procollagen-proline 4-dioxygenase activity"/>
    <property type="evidence" value="ECO:0007669"/>
    <property type="project" value="TreeGrafter"/>
</dbReference>
<sequence>MDSFDKICESFTTIVPEDSTYKVFNNVFSKEECDYIISKANMSLNRSTTQGVGIDSARTSWHTWLNDDDPVIKKFNSKLHNIFVNNSNTKLDYSNTEDLQVVRYLPNQEYKAHYDACHPNQSGITSKMKSACEEELENAGSLRYGTIIVYLNDDFDGGETEFPKINIKIKPEIGKVLMFYSLDEKSNLLDESLHAGVPVKSGKKWICNKWYRLEKYK</sequence>
<keyword evidence="4" id="KW-0560">Oxidoreductase</keyword>
<dbReference type="GO" id="GO:0005783">
    <property type="term" value="C:endoplasmic reticulum"/>
    <property type="evidence" value="ECO:0007669"/>
    <property type="project" value="TreeGrafter"/>
</dbReference>
<organism evidence="7">
    <name type="scientific">viral metagenome</name>
    <dbReference type="NCBI Taxonomy" id="1070528"/>
    <lineage>
        <taxon>unclassified sequences</taxon>
        <taxon>metagenomes</taxon>
        <taxon>organismal metagenomes</taxon>
    </lineage>
</organism>
<dbReference type="AlphaFoldDB" id="A0A6C0AV48"/>
<accession>A0A6C0AV48</accession>
<dbReference type="InterPro" id="IPR006620">
    <property type="entry name" value="Pro_4_hyd_alph"/>
</dbReference>
<evidence type="ECO:0000313" key="7">
    <source>
        <dbReference type="EMBL" id="QHS83628.1"/>
    </source>
</evidence>
<name>A0A6C0AV48_9ZZZZ</name>
<feature type="domain" description="Fe2OG dioxygenase" evidence="6">
    <location>
        <begin position="95"/>
        <end position="213"/>
    </location>
</feature>
<reference evidence="7" key="1">
    <citation type="journal article" date="2020" name="Nature">
        <title>Giant virus diversity and host interactions through global metagenomics.</title>
        <authorList>
            <person name="Schulz F."/>
            <person name="Roux S."/>
            <person name="Paez-Espino D."/>
            <person name="Jungbluth S."/>
            <person name="Walsh D.A."/>
            <person name="Denef V.J."/>
            <person name="McMahon K.D."/>
            <person name="Konstantinidis K.T."/>
            <person name="Eloe-Fadrosh E.A."/>
            <person name="Kyrpides N.C."/>
            <person name="Woyke T."/>
        </authorList>
    </citation>
    <scope>NUCLEOTIDE SEQUENCE</scope>
    <source>
        <strain evidence="7">GVMAG-S-ERX555961-36</strain>
    </source>
</reference>
<dbReference type="PANTHER" id="PTHR10869:SF246">
    <property type="entry name" value="TRANSMEMBRANE PROLYL 4-HYDROXYLASE"/>
    <property type="match status" value="1"/>
</dbReference>
<keyword evidence="5" id="KW-0408">Iron</keyword>
<keyword evidence="2" id="KW-0479">Metal-binding</keyword>
<dbReference type="Pfam" id="PF13640">
    <property type="entry name" value="2OG-FeII_Oxy_3"/>
    <property type="match status" value="1"/>
</dbReference>
<evidence type="ECO:0000256" key="5">
    <source>
        <dbReference type="ARBA" id="ARBA00023004"/>
    </source>
</evidence>
<proteinExistence type="predicted"/>
<dbReference type="InterPro" id="IPR005123">
    <property type="entry name" value="Oxoglu/Fe-dep_dioxygenase_dom"/>
</dbReference>
<protein>
    <recommendedName>
        <fullName evidence="6">Fe2OG dioxygenase domain-containing protein</fullName>
    </recommendedName>
</protein>
<evidence type="ECO:0000256" key="3">
    <source>
        <dbReference type="ARBA" id="ARBA00022964"/>
    </source>
</evidence>
<dbReference type="InterPro" id="IPR044862">
    <property type="entry name" value="Pro_4_hyd_alph_FE2OG_OXY"/>
</dbReference>
<comment type="cofactor">
    <cofactor evidence="1">
        <name>L-ascorbate</name>
        <dbReference type="ChEBI" id="CHEBI:38290"/>
    </cofactor>
</comment>
<dbReference type="SMART" id="SM00702">
    <property type="entry name" value="P4Hc"/>
    <property type="match status" value="1"/>
</dbReference>
<dbReference type="GO" id="GO:0005506">
    <property type="term" value="F:iron ion binding"/>
    <property type="evidence" value="ECO:0007669"/>
    <property type="project" value="InterPro"/>
</dbReference>
<evidence type="ECO:0000256" key="1">
    <source>
        <dbReference type="ARBA" id="ARBA00001961"/>
    </source>
</evidence>
<dbReference type="GO" id="GO:0031418">
    <property type="term" value="F:L-ascorbic acid binding"/>
    <property type="evidence" value="ECO:0007669"/>
    <property type="project" value="InterPro"/>
</dbReference>
<dbReference type="InterPro" id="IPR045054">
    <property type="entry name" value="P4HA-like"/>
</dbReference>
<dbReference type="EMBL" id="MN738761">
    <property type="protein sequence ID" value="QHS83628.1"/>
    <property type="molecule type" value="Genomic_DNA"/>
</dbReference>